<dbReference type="PANTHER" id="PTHR11575:SF24">
    <property type="entry name" value="5'-NUCLEOTIDASE"/>
    <property type="match status" value="1"/>
</dbReference>
<dbReference type="EMBL" id="BAABIM010000005">
    <property type="protein sequence ID" value="GAA4698930.1"/>
    <property type="molecule type" value="Genomic_DNA"/>
</dbReference>
<evidence type="ECO:0000256" key="3">
    <source>
        <dbReference type="SAM" id="SignalP"/>
    </source>
</evidence>
<dbReference type="SUPFAM" id="SSF56219">
    <property type="entry name" value="DNase I-like"/>
    <property type="match status" value="1"/>
</dbReference>
<evidence type="ECO:0000256" key="2">
    <source>
        <dbReference type="SAM" id="MobiDB-lite"/>
    </source>
</evidence>
<feature type="signal peptide" evidence="3">
    <location>
        <begin position="1"/>
        <end position="33"/>
    </location>
</feature>
<dbReference type="SUPFAM" id="SSF55816">
    <property type="entry name" value="5'-nucleotidase (syn. UDP-sugar hydrolase), C-terminal domain"/>
    <property type="match status" value="1"/>
</dbReference>
<dbReference type="PANTHER" id="PTHR11575">
    <property type="entry name" value="5'-NUCLEOTIDASE-RELATED"/>
    <property type="match status" value="1"/>
</dbReference>
<feature type="region of interest" description="Disordered" evidence="2">
    <location>
        <begin position="183"/>
        <end position="226"/>
    </location>
</feature>
<accession>A0ABP8X4B6</accession>
<evidence type="ECO:0000313" key="6">
    <source>
        <dbReference type="Proteomes" id="UP001500621"/>
    </source>
</evidence>
<dbReference type="CDD" id="cd04486">
    <property type="entry name" value="YhcR_OBF_like"/>
    <property type="match status" value="1"/>
</dbReference>
<dbReference type="NCBIfam" id="NF033681">
    <property type="entry name" value="ExeM_NucH_DNase"/>
    <property type="match status" value="1"/>
</dbReference>
<evidence type="ECO:0000256" key="1">
    <source>
        <dbReference type="ARBA" id="ARBA00022729"/>
    </source>
</evidence>
<reference evidence="6" key="1">
    <citation type="journal article" date="2019" name="Int. J. Syst. Evol. Microbiol.">
        <title>The Global Catalogue of Microorganisms (GCM) 10K type strain sequencing project: providing services to taxonomists for standard genome sequencing and annotation.</title>
        <authorList>
            <consortium name="The Broad Institute Genomics Platform"/>
            <consortium name="The Broad Institute Genome Sequencing Center for Infectious Disease"/>
            <person name="Wu L."/>
            <person name="Ma J."/>
        </authorList>
    </citation>
    <scope>NUCLEOTIDE SEQUENCE [LARGE SCALE GENOMIC DNA]</scope>
    <source>
        <strain evidence="6">JCM 18127</strain>
    </source>
</reference>
<dbReference type="Pfam" id="PF00932">
    <property type="entry name" value="LTD"/>
    <property type="match status" value="1"/>
</dbReference>
<protein>
    <submittedName>
        <fullName evidence="5">ExeM/NucH family extracellular endonuclease</fullName>
    </submittedName>
</protein>
<dbReference type="Gene3D" id="3.90.780.10">
    <property type="entry name" value="5'-Nucleotidase, C-terminal domain"/>
    <property type="match status" value="1"/>
</dbReference>
<gene>
    <name evidence="5" type="ORF">GCM10023226_41970</name>
</gene>
<dbReference type="SUPFAM" id="SSF56300">
    <property type="entry name" value="Metallo-dependent phosphatases"/>
    <property type="match status" value="1"/>
</dbReference>
<dbReference type="Pfam" id="PF02872">
    <property type="entry name" value="5_nucleotid_C"/>
    <property type="match status" value="1"/>
</dbReference>
<dbReference type="InterPro" id="IPR029052">
    <property type="entry name" value="Metallo-depent_PP-like"/>
</dbReference>
<keyword evidence="5" id="KW-0540">Nuclease</keyword>
<dbReference type="Gene3D" id="3.60.10.10">
    <property type="entry name" value="Endonuclease/exonuclease/phosphatase"/>
    <property type="match status" value="1"/>
</dbReference>
<organism evidence="5 6">
    <name type="scientific">Nocardioides nanhaiensis</name>
    <dbReference type="NCBI Taxonomy" id="1476871"/>
    <lineage>
        <taxon>Bacteria</taxon>
        <taxon>Bacillati</taxon>
        <taxon>Actinomycetota</taxon>
        <taxon>Actinomycetes</taxon>
        <taxon>Propionibacteriales</taxon>
        <taxon>Nocardioidaceae</taxon>
        <taxon>Nocardioides</taxon>
    </lineage>
</organism>
<keyword evidence="6" id="KW-1185">Reference proteome</keyword>
<dbReference type="InterPro" id="IPR008334">
    <property type="entry name" value="5'-Nucleotdase_C"/>
</dbReference>
<name>A0ABP8X4B6_9ACTN</name>
<dbReference type="InterPro" id="IPR036691">
    <property type="entry name" value="Endo/exonu/phosph_ase_sf"/>
</dbReference>
<keyword evidence="5" id="KW-0255">Endonuclease</keyword>
<dbReference type="Pfam" id="PF00149">
    <property type="entry name" value="Metallophos"/>
    <property type="match status" value="1"/>
</dbReference>
<dbReference type="Gene3D" id="3.60.21.10">
    <property type="match status" value="1"/>
</dbReference>
<keyword evidence="5" id="KW-0378">Hydrolase</keyword>
<evidence type="ECO:0000259" key="4">
    <source>
        <dbReference type="PROSITE" id="PS51841"/>
    </source>
</evidence>
<dbReference type="InterPro" id="IPR001322">
    <property type="entry name" value="Lamin_tail_dom"/>
</dbReference>
<evidence type="ECO:0000313" key="5">
    <source>
        <dbReference type="EMBL" id="GAA4698930.1"/>
    </source>
</evidence>
<sequence length="1592" mass="165110">MQRRTRFRALAPLTVLALTGSTLAVGFSAPAQAAVTDLVISEVYGGGGNSGAVFTHDFVEIHNPTDAAVSLSGLSLQYRSAASTAATGAQQVADLSAAGSVDPGEYFVVQLAAGSGAGTAIPDVDFVGPGINLSATNGQAFLASGTAPIDADGAGNTTVTDPAVIDFVGFGTAAVFEGTAAAPAGSNSTSVVRDETAADTDQNGADFAVSDPPTPGAATEAPGEPPVPGDATIADIQGEGASSPLVGDVVTTEGVVTGLWPTPAGLDGFTIQTGGTGASAGPASQGVFVESTGAFDESTLALGDSVEVTGTVAENFGLTTVEATAVSELATALPAVTPLETAYPTTDAAREAVESMLVAPTDTLTVTNTYSIDGGGNAFAEIGLATGSTPLLQPTDVEDFQTGDIAGVKADNAARGVVLDDGSNTNYAQGAGQDLTLPWLSATNAPRVGAEATLQQPVVMSYGFGKWRFQPQEQVVDEGTDVVTFEDTRAANAAPQPVGGDLTLATFNVLNYFTTTGQEFVAAGGGRTCTYFNDRDGNPIANNRCNPDGPRGAATDASLERQQDKIVTAINGLDADIVSLEELENSVKMPGTDSRDDAIAELVEALNAAAGDTEPRWAFVPSPDAAELPPPAQQDVIRTGFIYDPSSVAPVGESDVLVDEAFSNARQPLAQVFKAVGDDDADGFAVVVNHFKSKGDSSPPATGDNANGDQGAFNGDRVRQAEALVDFVDEFKTSRGVTRSFLTGDFNAYTEEDPVQVLEEAGYTNLESDEEGDYSYSFNGLSGSLDHVFADAGAFALVTGVDVWDINASESPAYQYSRFNYHPNELFDGSEPFAASDHNPELVGFDIPVDADQTRINLLNINDFHGRIDENTTKFATTIERLRARTGEDNTLFLSAGDNIGASLFASSLAQDNPTIDVLNALELATSAVGNHEFDRGAEDLFGRVEDRADFSYLGANVYQKGTETPAMQEYATFEVGEVTVGVIGAITQETPSLVSPAAIADLDFGDPVDAVNRVAAELSDGDESNGEADVLVAEFHEGASAGTPDGSTPEEEIAAGGVFAEIATETSAEVDAIFTGHTHKEYAWNIPVPGEAGRTRPVLQTGSYGENIGQIVLTVDSATGEVEAYRQRNVARSASENLAFPRVAEVKEITDAALAEAEKIGSQPVGEITADITTAYNGGRRDDRAAESTLGGLVANALRDGVADFADPDLGLTNPGGLRADLLLEGDTESNPLDEDGVVTFAEANAVLPFNNTVAIVEMTGAQIEEVLEQQWQTDAAGNVPQRPYLQLGMSDNVQVTADATRPRGDRITSVRIDGEPLDAAASYTVSTLSFLAQGGDNFRAFTEGDAVDTGLLDGEMWRDYLADNKPLTPSFARRQVFASDLPTPAPAGGQVSMVLGPRYTAPAAPITGTSLDLTSLGSPANTTVVATGFTGADGATEVPLGEFPVTDGRAAVSFRVPASMQPGDRIDLVAQPSGTTVSLEVGAAEPGGPGEPGAKAPAKIGVKVTPQRVRVDRTRPKVVVLVLSQGERATGFVRINVTGSEPVVRKLVNGRVVIRTGPFAQPGAKKVFVRYNGNATTKARTVGRTFRVIR</sequence>
<dbReference type="PROSITE" id="PS51841">
    <property type="entry name" value="LTD"/>
    <property type="match status" value="1"/>
</dbReference>
<dbReference type="RefSeq" id="WP_345272004.1">
    <property type="nucleotide sequence ID" value="NZ_BAABIM010000005.1"/>
</dbReference>
<feature type="domain" description="LTD" evidence="4">
    <location>
        <begin position="27"/>
        <end position="172"/>
    </location>
</feature>
<dbReference type="InterPro" id="IPR006179">
    <property type="entry name" value="5_nucleotidase/apyrase"/>
</dbReference>
<dbReference type="GO" id="GO:0004519">
    <property type="term" value="F:endonuclease activity"/>
    <property type="evidence" value="ECO:0007669"/>
    <property type="project" value="UniProtKB-KW"/>
</dbReference>
<dbReference type="PRINTS" id="PR01607">
    <property type="entry name" value="APYRASEFAMLY"/>
</dbReference>
<dbReference type="CDD" id="cd10283">
    <property type="entry name" value="MnuA_DNase1-like"/>
    <property type="match status" value="1"/>
</dbReference>
<dbReference type="InterPro" id="IPR004843">
    <property type="entry name" value="Calcineurin-like_PHP"/>
</dbReference>
<keyword evidence="1 3" id="KW-0732">Signal</keyword>
<feature type="chain" id="PRO_5046102250" evidence="3">
    <location>
        <begin position="34"/>
        <end position="1592"/>
    </location>
</feature>
<comment type="caution">
    <text evidence="5">The sequence shown here is derived from an EMBL/GenBank/DDBJ whole genome shotgun (WGS) entry which is preliminary data.</text>
</comment>
<proteinExistence type="predicted"/>
<dbReference type="Proteomes" id="UP001500621">
    <property type="component" value="Unassembled WGS sequence"/>
</dbReference>
<feature type="region of interest" description="Disordered" evidence="2">
    <location>
        <begin position="694"/>
        <end position="713"/>
    </location>
</feature>
<dbReference type="InterPro" id="IPR036907">
    <property type="entry name" value="5'-Nucleotdase_C_sf"/>
</dbReference>
<dbReference type="InterPro" id="IPR047971">
    <property type="entry name" value="ExeM-like"/>
</dbReference>